<feature type="compositionally biased region" description="Basic and acidic residues" evidence="1">
    <location>
        <begin position="62"/>
        <end position="72"/>
    </location>
</feature>
<protein>
    <submittedName>
        <fullName evidence="2">Uncharacterized protein</fullName>
    </submittedName>
</protein>
<organism evidence="2 3">
    <name type="scientific">Paenibacillus baekrokdamisoli</name>
    <dbReference type="NCBI Taxonomy" id="1712516"/>
    <lineage>
        <taxon>Bacteria</taxon>
        <taxon>Bacillati</taxon>
        <taxon>Bacillota</taxon>
        <taxon>Bacilli</taxon>
        <taxon>Bacillales</taxon>
        <taxon>Paenibacillaceae</taxon>
        <taxon>Paenibacillus</taxon>
    </lineage>
</organism>
<evidence type="ECO:0000313" key="3">
    <source>
        <dbReference type="Proteomes" id="UP000275368"/>
    </source>
</evidence>
<name>A0A3G9IR33_9BACL</name>
<reference evidence="2 3" key="1">
    <citation type="submission" date="2018-11" db="EMBL/GenBank/DDBJ databases">
        <title>Complete genome sequence of Paenibacillus baekrokdamisoli strain KCTC 33723.</title>
        <authorList>
            <person name="Kang S.W."/>
            <person name="Lee K.C."/>
            <person name="Kim K.K."/>
            <person name="Kim J.S."/>
            <person name="Kim D.S."/>
            <person name="Ko S.H."/>
            <person name="Yang S.H."/>
            <person name="Lee J.S."/>
        </authorList>
    </citation>
    <scope>NUCLEOTIDE SEQUENCE [LARGE SCALE GENOMIC DNA]</scope>
    <source>
        <strain evidence="2 3">KCTC 33723</strain>
    </source>
</reference>
<evidence type="ECO:0000313" key="2">
    <source>
        <dbReference type="EMBL" id="BBH20846.1"/>
    </source>
</evidence>
<evidence type="ECO:0000256" key="1">
    <source>
        <dbReference type="SAM" id="MobiDB-lite"/>
    </source>
</evidence>
<dbReference type="EMBL" id="AP019308">
    <property type="protein sequence ID" value="BBH20846.1"/>
    <property type="molecule type" value="Genomic_DNA"/>
</dbReference>
<feature type="region of interest" description="Disordered" evidence="1">
    <location>
        <begin position="1"/>
        <end position="26"/>
    </location>
</feature>
<dbReference type="RefSeq" id="WP_183530718.1">
    <property type="nucleotide sequence ID" value="NZ_JACHXC010000005.1"/>
</dbReference>
<dbReference type="Proteomes" id="UP000275368">
    <property type="component" value="Chromosome"/>
</dbReference>
<dbReference type="AlphaFoldDB" id="A0A3G9IR33"/>
<proteinExistence type="predicted"/>
<accession>A0A3G9IR33</accession>
<gene>
    <name evidence="2" type="ORF">Back11_21910</name>
</gene>
<feature type="region of interest" description="Disordered" evidence="1">
    <location>
        <begin position="62"/>
        <end position="108"/>
    </location>
</feature>
<keyword evidence="3" id="KW-1185">Reference proteome</keyword>
<dbReference type="KEGG" id="pbk:Back11_21910"/>
<sequence>MPYRSIDLQMAIPRAPETSSQQSHALQKPVMNQIRLENETVKQTELLRGKNTAIEHNVKLGIHDQQHRESHSLPKRKNQGKLKKEQVEDEVEQIQKHPYKGQHIDISL</sequence>